<dbReference type="EMBL" id="BPLR01008468">
    <property type="protein sequence ID" value="GIY24932.1"/>
    <property type="molecule type" value="Genomic_DNA"/>
</dbReference>
<evidence type="ECO:0000313" key="1">
    <source>
        <dbReference type="EMBL" id="GIY24932.1"/>
    </source>
</evidence>
<accession>A0AAV4RWU1</accession>
<dbReference type="Proteomes" id="UP001054945">
    <property type="component" value="Unassembled WGS sequence"/>
</dbReference>
<sequence length="80" mass="9296">MSQSMIHIGKQFIPSYFPNAYPTVMYYNPMQERPLPTSMEKDTDCILTYEENRASGSSQRIVVGSRNLRNSRCQTIFVLR</sequence>
<name>A0AAV4RWU1_CAEEX</name>
<protein>
    <submittedName>
        <fullName evidence="1">Uncharacterized protein</fullName>
    </submittedName>
</protein>
<proteinExistence type="predicted"/>
<keyword evidence="2" id="KW-1185">Reference proteome</keyword>
<organism evidence="1 2">
    <name type="scientific">Caerostris extrusa</name>
    <name type="common">Bark spider</name>
    <name type="synonym">Caerostris bankana</name>
    <dbReference type="NCBI Taxonomy" id="172846"/>
    <lineage>
        <taxon>Eukaryota</taxon>
        <taxon>Metazoa</taxon>
        <taxon>Ecdysozoa</taxon>
        <taxon>Arthropoda</taxon>
        <taxon>Chelicerata</taxon>
        <taxon>Arachnida</taxon>
        <taxon>Araneae</taxon>
        <taxon>Araneomorphae</taxon>
        <taxon>Entelegynae</taxon>
        <taxon>Araneoidea</taxon>
        <taxon>Araneidae</taxon>
        <taxon>Caerostris</taxon>
    </lineage>
</organism>
<comment type="caution">
    <text evidence="1">The sequence shown here is derived from an EMBL/GenBank/DDBJ whole genome shotgun (WGS) entry which is preliminary data.</text>
</comment>
<evidence type="ECO:0000313" key="2">
    <source>
        <dbReference type="Proteomes" id="UP001054945"/>
    </source>
</evidence>
<gene>
    <name evidence="1" type="ORF">CEXT_78301</name>
</gene>
<dbReference type="AlphaFoldDB" id="A0AAV4RWU1"/>
<reference evidence="1 2" key="1">
    <citation type="submission" date="2021-06" db="EMBL/GenBank/DDBJ databases">
        <title>Caerostris extrusa draft genome.</title>
        <authorList>
            <person name="Kono N."/>
            <person name="Arakawa K."/>
        </authorList>
    </citation>
    <scope>NUCLEOTIDE SEQUENCE [LARGE SCALE GENOMIC DNA]</scope>
</reference>